<dbReference type="GO" id="GO:0006508">
    <property type="term" value="P:proteolysis"/>
    <property type="evidence" value="ECO:0007669"/>
    <property type="project" value="InterPro"/>
</dbReference>
<dbReference type="Pfam" id="PF02073">
    <property type="entry name" value="Peptidase_M29"/>
    <property type="match status" value="1"/>
</dbReference>
<evidence type="ECO:0008006" key="2">
    <source>
        <dbReference type="Google" id="ProtNLM"/>
    </source>
</evidence>
<comment type="caution">
    <text evidence="1">The sequence shown here is derived from an EMBL/GenBank/DDBJ whole genome shotgun (WGS) entry which is preliminary data.</text>
</comment>
<reference evidence="1" key="1">
    <citation type="submission" date="2019-08" db="EMBL/GenBank/DDBJ databases">
        <authorList>
            <person name="Kucharzyk K."/>
            <person name="Murdoch R.W."/>
            <person name="Higgins S."/>
            <person name="Loffler F."/>
        </authorList>
    </citation>
    <scope>NUCLEOTIDE SEQUENCE</scope>
</reference>
<name>A0A645FVW2_9ZZZZ</name>
<dbReference type="SUPFAM" id="SSF144052">
    <property type="entry name" value="Thermophilic metalloprotease-like"/>
    <property type="match status" value="1"/>
</dbReference>
<gene>
    <name evidence="1" type="ORF">SDC9_166024</name>
</gene>
<accession>A0A645FVW2</accession>
<dbReference type="InterPro" id="IPR000787">
    <property type="entry name" value="Peptidase_M29"/>
</dbReference>
<sequence>MNKEELLAHDCNVSMVHSDFMFGSQDMSIMGQTHEGIEVEIFKNGNFCI</sequence>
<dbReference type="GO" id="GO:0004177">
    <property type="term" value="F:aminopeptidase activity"/>
    <property type="evidence" value="ECO:0007669"/>
    <property type="project" value="InterPro"/>
</dbReference>
<proteinExistence type="predicted"/>
<dbReference type="EMBL" id="VSSQ01066043">
    <property type="protein sequence ID" value="MPN18661.1"/>
    <property type="molecule type" value="Genomic_DNA"/>
</dbReference>
<dbReference type="PRINTS" id="PR00919">
    <property type="entry name" value="THERMOPTASE"/>
</dbReference>
<evidence type="ECO:0000313" key="1">
    <source>
        <dbReference type="EMBL" id="MPN18661.1"/>
    </source>
</evidence>
<organism evidence="1">
    <name type="scientific">bioreactor metagenome</name>
    <dbReference type="NCBI Taxonomy" id="1076179"/>
    <lineage>
        <taxon>unclassified sequences</taxon>
        <taxon>metagenomes</taxon>
        <taxon>ecological metagenomes</taxon>
    </lineage>
</organism>
<dbReference type="AlphaFoldDB" id="A0A645FVW2"/>
<protein>
    <recommendedName>
        <fullName evidence="2">Aminopeptidase 2</fullName>
    </recommendedName>
</protein>